<keyword evidence="3" id="KW-1185">Reference proteome</keyword>
<feature type="region of interest" description="Disordered" evidence="1">
    <location>
        <begin position="1"/>
        <end position="68"/>
    </location>
</feature>
<evidence type="ECO:0000256" key="1">
    <source>
        <dbReference type="SAM" id="MobiDB-lite"/>
    </source>
</evidence>
<name>A0A4Z2FZC9_9TELE</name>
<comment type="caution">
    <text evidence="2">The sequence shown here is derived from an EMBL/GenBank/DDBJ whole genome shotgun (WGS) entry which is preliminary data.</text>
</comment>
<sequence>MPSQPSGSYRRYCPGDTSDSSSVHRVTSCSPDAKQKEANSAPSVIQDGDAKKHQTRLPNIGPQTEERLPRDDVHFLYEVTVFPWWRVVNREAAAVQTGDLLPYPGVLSTSSWSPKHLLLESSAPPPGVLSTSPSSSTSQLLGPLGEPTGSLELSSHHEELLPGPGPLETSG</sequence>
<dbReference type="AlphaFoldDB" id="A0A4Z2FZC9"/>
<proteinExistence type="predicted"/>
<feature type="region of interest" description="Disordered" evidence="1">
    <location>
        <begin position="123"/>
        <end position="171"/>
    </location>
</feature>
<gene>
    <name evidence="2" type="ORF">EYF80_043147</name>
</gene>
<feature type="compositionally biased region" description="Polar residues" evidence="1">
    <location>
        <begin position="17"/>
        <end position="30"/>
    </location>
</feature>
<accession>A0A4Z2FZC9</accession>
<feature type="compositionally biased region" description="Low complexity" evidence="1">
    <location>
        <begin position="128"/>
        <end position="153"/>
    </location>
</feature>
<reference evidence="2 3" key="1">
    <citation type="submission" date="2019-03" db="EMBL/GenBank/DDBJ databases">
        <title>First draft genome of Liparis tanakae, snailfish: a comprehensive survey of snailfish specific genes.</title>
        <authorList>
            <person name="Kim W."/>
            <person name="Song I."/>
            <person name="Jeong J.-H."/>
            <person name="Kim D."/>
            <person name="Kim S."/>
            <person name="Ryu S."/>
            <person name="Song J.Y."/>
            <person name="Lee S.K."/>
        </authorList>
    </citation>
    <scope>NUCLEOTIDE SEQUENCE [LARGE SCALE GENOMIC DNA]</scope>
    <source>
        <tissue evidence="2">Muscle</tissue>
    </source>
</reference>
<evidence type="ECO:0000313" key="2">
    <source>
        <dbReference type="EMBL" id="TNN46678.1"/>
    </source>
</evidence>
<dbReference type="Proteomes" id="UP000314294">
    <property type="component" value="Unassembled WGS sequence"/>
</dbReference>
<dbReference type="EMBL" id="SRLO01000779">
    <property type="protein sequence ID" value="TNN46678.1"/>
    <property type="molecule type" value="Genomic_DNA"/>
</dbReference>
<protein>
    <submittedName>
        <fullName evidence="2">Uncharacterized protein</fullName>
    </submittedName>
</protein>
<organism evidence="2 3">
    <name type="scientific">Liparis tanakae</name>
    <name type="common">Tanaka's snailfish</name>
    <dbReference type="NCBI Taxonomy" id="230148"/>
    <lineage>
        <taxon>Eukaryota</taxon>
        <taxon>Metazoa</taxon>
        <taxon>Chordata</taxon>
        <taxon>Craniata</taxon>
        <taxon>Vertebrata</taxon>
        <taxon>Euteleostomi</taxon>
        <taxon>Actinopterygii</taxon>
        <taxon>Neopterygii</taxon>
        <taxon>Teleostei</taxon>
        <taxon>Neoteleostei</taxon>
        <taxon>Acanthomorphata</taxon>
        <taxon>Eupercaria</taxon>
        <taxon>Perciformes</taxon>
        <taxon>Cottioidei</taxon>
        <taxon>Cottales</taxon>
        <taxon>Liparidae</taxon>
        <taxon>Liparis</taxon>
    </lineage>
</organism>
<evidence type="ECO:0000313" key="3">
    <source>
        <dbReference type="Proteomes" id="UP000314294"/>
    </source>
</evidence>